<protein>
    <submittedName>
        <fullName evidence="1">Uncharacterized protein</fullName>
    </submittedName>
</protein>
<sequence>MTLVSYTAQTVFATSAALVSWLNSKCKICRKYSSLSNNISSCFVCAVDRMNSELEKDMLLLMQDYKLSHNNGITDNELFSTQCWVTISKRYKLTHTFYFLSLK</sequence>
<accession>A0A087V178</accession>
<proteinExistence type="predicted"/>
<evidence type="ECO:0000313" key="1">
    <source>
        <dbReference type="EMBL" id="KFM83367.1"/>
    </source>
</evidence>
<name>A0A087V178_STEMI</name>
<dbReference type="Proteomes" id="UP000054359">
    <property type="component" value="Unassembled WGS sequence"/>
</dbReference>
<feature type="non-terminal residue" evidence="1">
    <location>
        <position position="103"/>
    </location>
</feature>
<organism evidence="1 2">
    <name type="scientific">Stegodyphus mimosarum</name>
    <name type="common">African social velvet spider</name>
    <dbReference type="NCBI Taxonomy" id="407821"/>
    <lineage>
        <taxon>Eukaryota</taxon>
        <taxon>Metazoa</taxon>
        <taxon>Ecdysozoa</taxon>
        <taxon>Arthropoda</taxon>
        <taxon>Chelicerata</taxon>
        <taxon>Arachnida</taxon>
        <taxon>Araneae</taxon>
        <taxon>Araneomorphae</taxon>
        <taxon>Entelegynae</taxon>
        <taxon>Eresoidea</taxon>
        <taxon>Eresidae</taxon>
        <taxon>Stegodyphus</taxon>
    </lineage>
</organism>
<keyword evidence="2" id="KW-1185">Reference proteome</keyword>
<evidence type="ECO:0000313" key="2">
    <source>
        <dbReference type="Proteomes" id="UP000054359"/>
    </source>
</evidence>
<dbReference type="AlphaFoldDB" id="A0A087V178"/>
<dbReference type="EMBL" id="KL819149">
    <property type="protein sequence ID" value="KFM83367.1"/>
    <property type="molecule type" value="Genomic_DNA"/>
</dbReference>
<gene>
    <name evidence="1" type="ORF">X975_12865</name>
</gene>
<reference evidence="1 2" key="1">
    <citation type="submission" date="2013-11" db="EMBL/GenBank/DDBJ databases">
        <title>Genome sequencing of Stegodyphus mimosarum.</title>
        <authorList>
            <person name="Bechsgaard J."/>
        </authorList>
    </citation>
    <scope>NUCLEOTIDE SEQUENCE [LARGE SCALE GENOMIC DNA]</scope>
</reference>